<proteinExistence type="inferred from homology"/>
<dbReference type="OrthoDB" id="61749at2759"/>
<protein>
    <submittedName>
        <fullName evidence="11">Uncharacterized protein</fullName>
    </submittedName>
</protein>
<feature type="chain" id="PRO_5037731770" evidence="10">
    <location>
        <begin position="20"/>
        <end position="381"/>
    </location>
</feature>
<dbReference type="GO" id="GO:0008250">
    <property type="term" value="C:oligosaccharyltransferase complex"/>
    <property type="evidence" value="ECO:0007669"/>
    <property type="project" value="TreeGrafter"/>
</dbReference>
<evidence type="ECO:0000256" key="3">
    <source>
        <dbReference type="ARBA" id="ARBA00009561"/>
    </source>
</evidence>
<keyword evidence="7 9" id="KW-1133">Transmembrane helix</keyword>
<evidence type="ECO:0000256" key="4">
    <source>
        <dbReference type="ARBA" id="ARBA00022692"/>
    </source>
</evidence>
<keyword evidence="12" id="KW-1185">Reference proteome</keyword>
<dbReference type="EMBL" id="SHOA02000001">
    <property type="protein sequence ID" value="TDH70544.1"/>
    <property type="molecule type" value="Genomic_DNA"/>
</dbReference>
<evidence type="ECO:0000313" key="12">
    <source>
        <dbReference type="Proteomes" id="UP000294530"/>
    </source>
</evidence>
<feature type="transmembrane region" description="Helical" evidence="9">
    <location>
        <begin position="357"/>
        <end position="375"/>
    </location>
</feature>
<dbReference type="RefSeq" id="XP_067820043.1">
    <property type="nucleotide sequence ID" value="XM_067967211.1"/>
</dbReference>
<dbReference type="Proteomes" id="UP000294530">
    <property type="component" value="Unassembled WGS sequence"/>
</dbReference>
<dbReference type="GO" id="GO:0018279">
    <property type="term" value="P:protein N-linked glycosylation via asparagine"/>
    <property type="evidence" value="ECO:0007669"/>
    <property type="project" value="TreeGrafter"/>
</dbReference>
<comment type="similarity">
    <text evidence="3">Belongs to the OST3/OST6 family.</text>
</comment>
<keyword evidence="5 10" id="KW-0732">Signal</keyword>
<evidence type="ECO:0000256" key="5">
    <source>
        <dbReference type="ARBA" id="ARBA00022729"/>
    </source>
</evidence>
<evidence type="ECO:0000313" key="11">
    <source>
        <dbReference type="EMBL" id="TDH70544.1"/>
    </source>
</evidence>
<organism evidence="11 12">
    <name type="scientific">Bremia lactucae</name>
    <name type="common">Lettuce downy mildew</name>
    <dbReference type="NCBI Taxonomy" id="4779"/>
    <lineage>
        <taxon>Eukaryota</taxon>
        <taxon>Sar</taxon>
        <taxon>Stramenopiles</taxon>
        <taxon>Oomycota</taxon>
        <taxon>Peronosporomycetes</taxon>
        <taxon>Peronosporales</taxon>
        <taxon>Peronosporaceae</taxon>
        <taxon>Bremia</taxon>
    </lineage>
</organism>
<keyword evidence="4 9" id="KW-0812">Transmembrane</keyword>
<feature type="transmembrane region" description="Helical" evidence="9">
    <location>
        <begin position="271"/>
        <end position="292"/>
    </location>
</feature>
<evidence type="ECO:0000256" key="10">
    <source>
        <dbReference type="SAM" id="SignalP"/>
    </source>
</evidence>
<sequence length="381" mass="43330">MIGSRFLALLMVSMFGVSSSTLSLSDCIHAFNASELFTLQPEGDPSLVWFEYERFLLSPDRTTPLLLFFISSSICSGGEVFEENFNDEKLFLVDQEVCLRHQMLVEAAMTLAAETVSTPQLPFIRIDVQTWPEMLQYHMLPATPSLLWVPGRTSEHFQRYPYLESNFLDLSAAEDIISKQDKENKNIYDSLSHDAASKTVAQKITKFVHLCQERSGYLAHGRLSPKLSVDSHIIAISALELLPILAFAAFIAFAVHENRAFALEVVQMRHFWFLVCIVIIYVALSGLCHSIIHRQAWYYFGPLHGFVFVHPSSRRQFVLEGLVNGSWSFWLSLGLMGVSDVAPAIKSRLAKEEVFRWSLLLVIISYMALHFSFLMKYRSLI</sequence>
<dbReference type="PANTHER" id="PTHR12692:SF0">
    <property type="entry name" value="GH11935P"/>
    <property type="match status" value="1"/>
</dbReference>
<name>A0A976IG92_BRELC</name>
<gene>
    <name evidence="11" type="ORF">CCR75_009166</name>
</gene>
<dbReference type="AlphaFoldDB" id="A0A976IG92"/>
<feature type="transmembrane region" description="Helical" evidence="9">
    <location>
        <begin position="233"/>
        <end position="255"/>
    </location>
</feature>
<comment type="caution">
    <text evidence="11">The sequence shown here is derived from an EMBL/GenBank/DDBJ whole genome shotgun (WGS) entry which is preliminary data.</text>
</comment>
<accession>A0A976IG92</accession>
<dbReference type="PANTHER" id="PTHR12692">
    <property type="entry name" value="DOLICHYL-DIPHOSPHOOLIGOSACCHARIDE--PROTEIN GLYCOSYLTRANSFERASE-RELATED"/>
    <property type="match status" value="1"/>
</dbReference>
<evidence type="ECO:0000256" key="8">
    <source>
        <dbReference type="ARBA" id="ARBA00023136"/>
    </source>
</evidence>
<evidence type="ECO:0000256" key="2">
    <source>
        <dbReference type="ARBA" id="ARBA00004477"/>
    </source>
</evidence>
<evidence type="ECO:0000256" key="7">
    <source>
        <dbReference type="ARBA" id="ARBA00022989"/>
    </source>
</evidence>
<evidence type="ECO:0000256" key="1">
    <source>
        <dbReference type="ARBA" id="ARBA00002791"/>
    </source>
</evidence>
<comment type="subcellular location">
    <subcellularLocation>
        <location evidence="2">Endoplasmic reticulum membrane</location>
        <topology evidence="2">Multi-pass membrane protein</topology>
    </subcellularLocation>
</comment>
<keyword evidence="6" id="KW-0256">Endoplasmic reticulum</keyword>
<evidence type="ECO:0000256" key="9">
    <source>
        <dbReference type="SAM" id="Phobius"/>
    </source>
</evidence>
<keyword evidence="8 9" id="KW-0472">Membrane</keyword>
<dbReference type="InterPro" id="IPR021149">
    <property type="entry name" value="OligosaccharylTrfase_OST3/OST6"/>
</dbReference>
<comment type="function">
    <text evidence="1">Subunit of the oligosaccharyl transferase (OST) complex that catalyzes the initial transfer of a defined glycan (Glc(3)Man(9)GlcNAc(2) in eukaryotes) from the lipid carrier dolichol-pyrophosphate to an asparagine residue within an Asn-X-Ser/Thr consensus motif in nascent polypeptide chains, the first step in protein N-glycosylation. N-glycosylation occurs cotranslationally and the complex associates with the Sec61 complex at the channel-forming translocon complex that mediates protein translocation across the endoplasmic reticulum (ER). All subunits are required for a maximal enzyme activity.</text>
</comment>
<evidence type="ECO:0000256" key="6">
    <source>
        <dbReference type="ARBA" id="ARBA00022824"/>
    </source>
</evidence>
<feature type="signal peptide" evidence="10">
    <location>
        <begin position="1"/>
        <end position="19"/>
    </location>
</feature>
<dbReference type="KEGG" id="blac:94352882"/>
<dbReference type="Pfam" id="PF04756">
    <property type="entry name" value="OST3_OST6"/>
    <property type="match status" value="1"/>
</dbReference>
<dbReference type="GeneID" id="94352882"/>
<reference evidence="11 12" key="1">
    <citation type="journal article" date="2021" name="Genome Biol.">
        <title>AFLAP: assembly-free linkage analysis pipeline using k-mers from genome sequencing data.</title>
        <authorList>
            <person name="Fletcher K."/>
            <person name="Zhang L."/>
            <person name="Gil J."/>
            <person name="Han R."/>
            <person name="Cavanaugh K."/>
            <person name="Michelmore R."/>
        </authorList>
    </citation>
    <scope>NUCLEOTIDE SEQUENCE [LARGE SCALE GENOMIC DNA]</scope>
    <source>
        <strain evidence="11 12">SF5</strain>
    </source>
</reference>